<dbReference type="InterPro" id="IPR019264">
    <property type="entry name" value="DUF2179"/>
</dbReference>
<feature type="transmembrane region" description="Helical" evidence="6">
    <location>
        <begin position="150"/>
        <end position="169"/>
    </location>
</feature>
<protein>
    <submittedName>
        <fullName evidence="8">Uncharacterized membrane-anchored protein YitT, contains DUF161 and DUF2179 domains</fullName>
    </submittedName>
</protein>
<reference evidence="8 9" key="1">
    <citation type="submission" date="2016-10" db="EMBL/GenBank/DDBJ databases">
        <authorList>
            <person name="de Groot N.N."/>
        </authorList>
    </citation>
    <scope>NUCLEOTIDE SEQUENCE [LARGE SCALE GENOMIC DNA]</scope>
    <source>
        <strain evidence="8 9">DSM 44945</strain>
    </source>
</reference>
<dbReference type="EMBL" id="FOOK01000004">
    <property type="protein sequence ID" value="SFF75926.1"/>
    <property type="molecule type" value="Genomic_DNA"/>
</dbReference>
<comment type="subcellular location">
    <subcellularLocation>
        <location evidence="1">Cell membrane</location>
        <topology evidence="1">Multi-pass membrane protein</topology>
    </subcellularLocation>
</comment>
<keyword evidence="3 6" id="KW-0812">Transmembrane</keyword>
<dbReference type="STRING" id="201973.SAMN04488025_104173"/>
<dbReference type="InterPro" id="IPR003740">
    <property type="entry name" value="YitT"/>
</dbReference>
<dbReference type="InterPro" id="IPR015867">
    <property type="entry name" value="N-reg_PII/ATP_PRibTrfase_C"/>
</dbReference>
<name>A0A1I2LFR1_9BACL</name>
<feature type="transmembrane region" description="Helical" evidence="6">
    <location>
        <begin position="107"/>
        <end position="129"/>
    </location>
</feature>
<dbReference type="Pfam" id="PF10035">
    <property type="entry name" value="DUF2179"/>
    <property type="match status" value="1"/>
</dbReference>
<evidence type="ECO:0000256" key="4">
    <source>
        <dbReference type="ARBA" id="ARBA00022989"/>
    </source>
</evidence>
<dbReference type="Gene3D" id="3.30.70.120">
    <property type="match status" value="1"/>
</dbReference>
<dbReference type="PANTHER" id="PTHR33545:SF4">
    <property type="entry name" value="UPF0750 MEMBRANE PROTEIN YXKD"/>
    <property type="match status" value="1"/>
</dbReference>
<dbReference type="AlphaFoldDB" id="A0A1I2LFR1"/>
<sequence>MKKQIKKHAKNILMILVGAFIFSLGINYFAVPNKLGEGGFTGIALLAHYLFGLSPGLVIFALNIPLYFIGYKVFGKQTLIYTIIGTNAVSFFLWLTEGWGDPLPGDLLLASLYTGVLVGVGLGLIFRTGGTTGGVDILARLAQKYLDWSIGRTFMIFDFVVITLSAFHIGREKAMYTLVAVFVGARVVDFVVEGLNAAKGVTIISNSAVAISERITREMNRGVTLLKGKGGYTGTEKEVLFVVLSRPELPRLKQLVHSVDPYAFVTVHDVRDVLGEGFTYEKESSEKA</sequence>
<feature type="transmembrane region" description="Helical" evidence="6">
    <location>
        <begin position="12"/>
        <end position="31"/>
    </location>
</feature>
<evidence type="ECO:0000259" key="7">
    <source>
        <dbReference type="Pfam" id="PF10035"/>
    </source>
</evidence>
<proteinExistence type="predicted"/>
<accession>A0A1I2LFR1</accession>
<evidence type="ECO:0000256" key="6">
    <source>
        <dbReference type="SAM" id="Phobius"/>
    </source>
</evidence>
<dbReference type="PIRSF" id="PIRSF006483">
    <property type="entry name" value="Membrane_protein_YitT"/>
    <property type="match status" value="1"/>
</dbReference>
<evidence type="ECO:0000256" key="5">
    <source>
        <dbReference type="ARBA" id="ARBA00023136"/>
    </source>
</evidence>
<evidence type="ECO:0000256" key="2">
    <source>
        <dbReference type="ARBA" id="ARBA00022475"/>
    </source>
</evidence>
<evidence type="ECO:0000313" key="9">
    <source>
        <dbReference type="Proteomes" id="UP000198661"/>
    </source>
</evidence>
<dbReference type="GO" id="GO:0005886">
    <property type="term" value="C:plasma membrane"/>
    <property type="evidence" value="ECO:0007669"/>
    <property type="project" value="UniProtKB-SubCell"/>
</dbReference>
<dbReference type="PANTHER" id="PTHR33545">
    <property type="entry name" value="UPF0750 MEMBRANE PROTEIN YITT-RELATED"/>
    <property type="match status" value="1"/>
</dbReference>
<feature type="transmembrane region" description="Helical" evidence="6">
    <location>
        <begin position="43"/>
        <end position="66"/>
    </location>
</feature>
<keyword evidence="2" id="KW-1003">Cell membrane</keyword>
<keyword evidence="9" id="KW-1185">Reference proteome</keyword>
<organism evidence="8 9">
    <name type="scientific">Planifilum fulgidum</name>
    <dbReference type="NCBI Taxonomy" id="201973"/>
    <lineage>
        <taxon>Bacteria</taxon>
        <taxon>Bacillati</taxon>
        <taxon>Bacillota</taxon>
        <taxon>Bacilli</taxon>
        <taxon>Bacillales</taxon>
        <taxon>Thermoactinomycetaceae</taxon>
        <taxon>Planifilum</taxon>
    </lineage>
</organism>
<dbReference type="CDD" id="cd16380">
    <property type="entry name" value="YitT_C"/>
    <property type="match status" value="1"/>
</dbReference>
<gene>
    <name evidence="8" type="ORF">SAMN04488025_104173</name>
</gene>
<evidence type="ECO:0000256" key="3">
    <source>
        <dbReference type="ARBA" id="ARBA00022692"/>
    </source>
</evidence>
<keyword evidence="4 6" id="KW-1133">Transmembrane helix</keyword>
<dbReference type="InterPro" id="IPR051461">
    <property type="entry name" value="UPF0750_membrane"/>
</dbReference>
<evidence type="ECO:0000313" key="8">
    <source>
        <dbReference type="EMBL" id="SFF75926.1"/>
    </source>
</evidence>
<dbReference type="Proteomes" id="UP000198661">
    <property type="component" value="Unassembled WGS sequence"/>
</dbReference>
<feature type="domain" description="DUF2179" evidence="7">
    <location>
        <begin position="221"/>
        <end position="275"/>
    </location>
</feature>
<evidence type="ECO:0000256" key="1">
    <source>
        <dbReference type="ARBA" id="ARBA00004651"/>
    </source>
</evidence>
<keyword evidence="5 6" id="KW-0472">Membrane</keyword>
<feature type="transmembrane region" description="Helical" evidence="6">
    <location>
        <begin position="78"/>
        <end position="95"/>
    </location>
</feature>
<dbReference type="Pfam" id="PF02588">
    <property type="entry name" value="YitT_membrane"/>
    <property type="match status" value="1"/>
</dbReference>